<reference evidence="8 9" key="1">
    <citation type="journal article" date="2021" name="BMC Biol.">
        <title>Horizontally acquired antibacterial genes associated with adaptive radiation of ladybird beetles.</title>
        <authorList>
            <person name="Li H.S."/>
            <person name="Tang X.F."/>
            <person name="Huang Y.H."/>
            <person name="Xu Z.Y."/>
            <person name="Chen M.L."/>
            <person name="Du X.Y."/>
            <person name="Qiu B.Y."/>
            <person name="Chen P.T."/>
            <person name="Zhang W."/>
            <person name="Slipinski A."/>
            <person name="Escalona H.E."/>
            <person name="Waterhouse R.M."/>
            <person name="Zwick A."/>
            <person name="Pang H."/>
        </authorList>
    </citation>
    <scope>NUCLEOTIDE SEQUENCE [LARGE SCALE GENOMIC DNA]</scope>
    <source>
        <strain evidence="8">SYSU2018</strain>
    </source>
</reference>
<dbReference type="FunFam" id="3.40.50.300:FF:000284">
    <property type="entry name" value="probable ATP-dependent RNA helicase YTHDC2"/>
    <property type="match status" value="1"/>
</dbReference>
<dbReference type="GO" id="GO:0003724">
    <property type="term" value="F:RNA helicase activity"/>
    <property type="evidence" value="ECO:0007669"/>
    <property type="project" value="UniProtKB-EC"/>
</dbReference>
<dbReference type="InterPro" id="IPR011545">
    <property type="entry name" value="DEAD/DEAH_box_helicase_dom"/>
</dbReference>
<evidence type="ECO:0000256" key="3">
    <source>
        <dbReference type="ARBA" id="ARBA00022741"/>
    </source>
</evidence>
<keyword evidence="3" id="KW-0547">Nucleotide-binding</keyword>
<sequence>MDKEQFKNMLSCRRNLPVWQYMKDILNTVGSSQVTIISGETGCGKSTQVPQYLLDDWIIKYEAGSKHHINIICTQPRRISAISVAERVAQERLEKVGNTVGYQIRLESKMSESTRLSFCTTGILLRRLESDPTMNGVTHIVVDEVHERSEESDFLLMILRNILPLRPDLKVILMSATLKAELFSTYFNDIPIIEVPGRTFPVQQYFLEDIFENCEYVLEEGSEYTRRISKDPDYLESQLECGEVILMSEKPRTALKDESLNFRQICTRYEEYSRRTCKNLFLMDPDKINNELIEHLLDFILWEEHDHPNTGTILVFLPVGGRRRYCCYLFILPYLVKIRQQFSKNIKQVFEKLYFQQILQRLQSP</sequence>
<accession>A0ABD2MMD4</accession>
<dbReference type="Gene3D" id="3.40.50.300">
    <property type="entry name" value="P-loop containing nucleotide triphosphate hydrolases"/>
    <property type="match status" value="1"/>
</dbReference>
<evidence type="ECO:0000259" key="7">
    <source>
        <dbReference type="PROSITE" id="PS51192"/>
    </source>
</evidence>
<comment type="caution">
    <text evidence="8">The sequence shown here is derived from an EMBL/GenBank/DDBJ whole genome shotgun (WGS) entry which is preliminary data.</text>
</comment>
<evidence type="ECO:0000256" key="1">
    <source>
        <dbReference type="ARBA" id="ARBA00008792"/>
    </source>
</evidence>
<dbReference type="InterPro" id="IPR027417">
    <property type="entry name" value="P-loop_NTPase"/>
</dbReference>
<dbReference type="Pfam" id="PF00270">
    <property type="entry name" value="DEAD"/>
    <property type="match status" value="1"/>
</dbReference>
<dbReference type="InterPro" id="IPR014001">
    <property type="entry name" value="Helicase_ATP-bd"/>
</dbReference>
<dbReference type="Proteomes" id="UP001516400">
    <property type="component" value="Unassembled WGS sequence"/>
</dbReference>
<dbReference type="SMART" id="SM00487">
    <property type="entry name" value="DEXDc"/>
    <property type="match status" value="1"/>
</dbReference>
<dbReference type="EMBL" id="JABFTP020000001">
    <property type="protein sequence ID" value="KAL3267516.1"/>
    <property type="molecule type" value="Genomic_DNA"/>
</dbReference>
<dbReference type="EC" id="3.6.4.13" evidence="2"/>
<name>A0ABD2MMD4_9CUCU</name>
<evidence type="ECO:0000256" key="4">
    <source>
        <dbReference type="ARBA" id="ARBA00022801"/>
    </source>
</evidence>
<dbReference type="PROSITE" id="PS51192">
    <property type="entry name" value="HELICASE_ATP_BIND_1"/>
    <property type="match status" value="1"/>
</dbReference>
<dbReference type="AlphaFoldDB" id="A0ABD2MMD4"/>
<evidence type="ECO:0000256" key="5">
    <source>
        <dbReference type="ARBA" id="ARBA00022806"/>
    </source>
</evidence>
<keyword evidence="6" id="KW-0067">ATP-binding</keyword>
<dbReference type="PANTHER" id="PTHR18934:SF145">
    <property type="entry name" value="ATP-DEPENDENT RNA HELICASE DHX57-RELATED"/>
    <property type="match status" value="1"/>
</dbReference>
<evidence type="ECO:0000256" key="2">
    <source>
        <dbReference type="ARBA" id="ARBA00012552"/>
    </source>
</evidence>
<dbReference type="GO" id="GO:0005524">
    <property type="term" value="F:ATP binding"/>
    <property type="evidence" value="ECO:0007669"/>
    <property type="project" value="UniProtKB-KW"/>
</dbReference>
<keyword evidence="4" id="KW-0378">Hydrolase</keyword>
<protein>
    <recommendedName>
        <fullName evidence="2">RNA helicase</fullName>
        <ecNumber evidence="2">3.6.4.13</ecNumber>
    </recommendedName>
</protein>
<dbReference type="PANTHER" id="PTHR18934">
    <property type="entry name" value="ATP-DEPENDENT RNA HELICASE"/>
    <property type="match status" value="1"/>
</dbReference>
<comment type="similarity">
    <text evidence="1">Belongs to the DEAD box helicase family. DEAH subfamily.</text>
</comment>
<evidence type="ECO:0000313" key="8">
    <source>
        <dbReference type="EMBL" id="KAL3267516.1"/>
    </source>
</evidence>
<evidence type="ECO:0000313" key="9">
    <source>
        <dbReference type="Proteomes" id="UP001516400"/>
    </source>
</evidence>
<proteinExistence type="inferred from homology"/>
<dbReference type="SUPFAM" id="SSF52540">
    <property type="entry name" value="P-loop containing nucleoside triphosphate hydrolases"/>
    <property type="match status" value="1"/>
</dbReference>
<organism evidence="8 9">
    <name type="scientific">Cryptolaemus montrouzieri</name>
    <dbReference type="NCBI Taxonomy" id="559131"/>
    <lineage>
        <taxon>Eukaryota</taxon>
        <taxon>Metazoa</taxon>
        <taxon>Ecdysozoa</taxon>
        <taxon>Arthropoda</taxon>
        <taxon>Hexapoda</taxon>
        <taxon>Insecta</taxon>
        <taxon>Pterygota</taxon>
        <taxon>Neoptera</taxon>
        <taxon>Endopterygota</taxon>
        <taxon>Coleoptera</taxon>
        <taxon>Polyphaga</taxon>
        <taxon>Cucujiformia</taxon>
        <taxon>Coccinelloidea</taxon>
        <taxon>Coccinellidae</taxon>
        <taxon>Scymninae</taxon>
        <taxon>Scymnini</taxon>
        <taxon>Cryptolaemus</taxon>
    </lineage>
</organism>
<evidence type="ECO:0000256" key="6">
    <source>
        <dbReference type="ARBA" id="ARBA00022840"/>
    </source>
</evidence>
<keyword evidence="5" id="KW-0347">Helicase</keyword>
<feature type="domain" description="Helicase ATP-binding" evidence="7">
    <location>
        <begin position="26"/>
        <end position="196"/>
    </location>
</feature>
<keyword evidence="9" id="KW-1185">Reference proteome</keyword>
<gene>
    <name evidence="8" type="ORF">HHI36_011639</name>
</gene>
<dbReference type="GO" id="GO:0016787">
    <property type="term" value="F:hydrolase activity"/>
    <property type="evidence" value="ECO:0007669"/>
    <property type="project" value="UniProtKB-KW"/>
</dbReference>